<evidence type="ECO:0000313" key="1">
    <source>
        <dbReference type="EMBL" id="CAG8757466.1"/>
    </source>
</evidence>
<comment type="caution">
    <text evidence="1">The sequence shown here is derived from an EMBL/GenBank/DDBJ whole genome shotgun (WGS) entry which is preliminary data.</text>
</comment>
<reference evidence="1" key="1">
    <citation type="submission" date="2021-06" db="EMBL/GenBank/DDBJ databases">
        <authorList>
            <person name="Kallberg Y."/>
            <person name="Tangrot J."/>
            <person name="Rosling A."/>
        </authorList>
    </citation>
    <scope>NUCLEOTIDE SEQUENCE</scope>
    <source>
        <strain evidence="1">CL356</strain>
    </source>
</reference>
<evidence type="ECO:0000313" key="2">
    <source>
        <dbReference type="Proteomes" id="UP000789525"/>
    </source>
</evidence>
<name>A0ACA9QQB5_9GLOM</name>
<dbReference type="Proteomes" id="UP000789525">
    <property type="component" value="Unassembled WGS sequence"/>
</dbReference>
<gene>
    <name evidence="1" type="ORF">ACOLOM_LOCUS13031</name>
</gene>
<keyword evidence="2" id="KW-1185">Reference proteome</keyword>
<accession>A0ACA9QQB5</accession>
<dbReference type="EMBL" id="CAJVPT010056860">
    <property type="protein sequence ID" value="CAG8757466.1"/>
    <property type="molecule type" value="Genomic_DNA"/>
</dbReference>
<feature type="non-terminal residue" evidence="1">
    <location>
        <position position="1"/>
    </location>
</feature>
<protein>
    <submittedName>
        <fullName evidence="1">15794_t:CDS:1</fullName>
    </submittedName>
</protein>
<organism evidence="1 2">
    <name type="scientific">Acaulospora colombiana</name>
    <dbReference type="NCBI Taxonomy" id="27376"/>
    <lineage>
        <taxon>Eukaryota</taxon>
        <taxon>Fungi</taxon>
        <taxon>Fungi incertae sedis</taxon>
        <taxon>Mucoromycota</taxon>
        <taxon>Glomeromycotina</taxon>
        <taxon>Glomeromycetes</taxon>
        <taxon>Diversisporales</taxon>
        <taxon>Acaulosporaceae</taxon>
        <taxon>Acaulospora</taxon>
    </lineage>
</organism>
<sequence length="179" mass="19760">MDKEIKEELAILVKLAAGAVIVQNDVPQDLAVAAPERWKYELCGTEEDIVEVESISISPDPPKPGEDLEITASGKVKQTLEEGAYADVTVKLGLIKLLRKEFDICEEARKANATIQCPVEPGDYTLVQKVALPKEIPPGEYCQRGTRHLHQDHGRLHSSPWTTKPVVIVNVSAEARETR</sequence>
<feature type="non-terminal residue" evidence="1">
    <location>
        <position position="179"/>
    </location>
</feature>
<proteinExistence type="predicted"/>